<evidence type="ECO:0000256" key="7">
    <source>
        <dbReference type="ARBA" id="ARBA00023242"/>
    </source>
</evidence>
<evidence type="ECO:0000256" key="6">
    <source>
        <dbReference type="ARBA" id="ARBA00023163"/>
    </source>
</evidence>
<name>A0A1L7WMR7_9HELO</name>
<reference evidence="10 11" key="1">
    <citation type="submission" date="2016-03" db="EMBL/GenBank/DDBJ databases">
        <authorList>
            <person name="Ploux O."/>
        </authorList>
    </citation>
    <scope>NUCLEOTIDE SEQUENCE [LARGE SCALE GENOMIC DNA]</scope>
    <source>
        <strain evidence="10 11">UAMH 11012</strain>
    </source>
</reference>
<gene>
    <name evidence="10" type="ORF">PAC_03936</name>
</gene>
<evidence type="ECO:0000256" key="1">
    <source>
        <dbReference type="ARBA" id="ARBA00004123"/>
    </source>
</evidence>
<dbReference type="EMBL" id="FJOG01000004">
    <property type="protein sequence ID" value="CZR54053.1"/>
    <property type="molecule type" value="Genomic_DNA"/>
</dbReference>
<dbReference type="GO" id="GO:0003677">
    <property type="term" value="F:DNA binding"/>
    <property type="evidence" value="ECO:0007669"/>
    <property type="project" value="UniProtKB-KW"/>
</dbReference>
<proteinExistence type="predicted"/>
<dbReference type="GO" id="GO:0005634">
    <property type="term" value="C:nucleus"/>
    <property type="evidence" value="ECO:0007669"/>
    <property type="project" value="UniProtKB-SubCell"/>
</dbReference>
<feature type="compositionally biased region" description="Polar residues" evidence="8">
    <location>
        <begin position="70"/>
        <end position="87"/>
    </location>
</feature>
<dbReference type="SMART" id="SM00906">
    <property type="entry name" value="Fungal_trans"/>
    <property type="match status" value="1"/>
</dbReference>
<dbReference type="GO" id="GO:0006351">
    <property type="term" value="P:DNA-templated transcription"/>
    <property type="evidence" value="ECO:0007669"/>
    <property type="project" value="InterPro"/>
</dbReference>
<accession>A0A1L7WMR7</accession>
<dbReference type="PANTHER" id="PTHR31313">
    <property type="entry name" value="TY1 ENHANCER ACTIVATOR"/>
    <property type="match status" value="1"/>
</dbReference>
<dbReference type="InterPro" id="IPR001138">
    <property type="entry name" value="Zn2Cys6_DnaBD"/>
</dbReference>
<dbReference type="CDD" id="cd12148">
    <property type="entry name" value="fungal_TF_MHR"/>
    <property type="match status" value="1"/>
</dbReference>
<keyword evidence="6" id="KW-0804">Transcription</keyword>
<comment type="subcellular location">
    <subcellularLocation>
        <location evidence="1">Nucleus</location>
    </subcellularLocation>
</comment>
<dbReference type="Pfam" id="PF00172">
    <property type="entry name" value="Zn_clus"/>
    <property type="match status" value="1"/>
</dbReference>
<sequence length="679" mass="76700">MSSAPTSSVKATKKSAFSCDTCRKRKVRCDGQQPVCRRCAIRNDTCLYKLSPTLSYTERLESRVKELEHQLSQFQESRQSSENASNGTKDEASPAPVASPDESTSSDRTRAFKGLRIDDRGAITYHGTTSFFQLPTPSQDSSAEVAVSETSDPSSESMGRRERLVKNAWEQRVLETSAETPEPFQYLLRAHWCWIQPLFNFVYRPAFTRDMEVLGPYYSHTLLNAMLSHSVRWCKNDAKISHLLVQYESGQLFYRQARTLLFNEIRQGHSSVPTVQTLLLLSAQECGAGNRTQAWLYSGMAFRLIEDMGICIDGQRYAGNVRLSDEDIEIRHRLFWSCYFWDKMISLYLGRSPTLQHSSVSPPQVMLDDSAETELWTPHGVVYPNDVEYPPTQAHSISCFTRMCRLSEIFNRILVAMYDPLGRNTETDIQNCVSIEGPALNAWWSELPDFLRIEAKSLPPHCPPSHIVTLNCLYHTFKILLYRPMLFQRSPGSRKQHGLDPNHLVECISSATSIIAIFDLFCRTFGHRYCILSLSYSVYTAASIFLLQIQAAVSHDDQTLNRLAFCLNSLERVKSSNLVIGSSLGLITEALSKLGINLSKQASSQVSMSPNYQDDTRSVTQISDYAQSSHPPSTLKDHIDPQLLQGCSLDGFEVSSEMLEAFSNLEPMDPTFSSFQEWS</sequence>
<dbReference type="Pfam" id="PF04082">
    <property type="entry name" value="Fungal_trans"/>
    <property type="match status" value="1"/>
</dbReference>
<dbReference type="InterPro" id="IPR007219">
    <property type="entry name" value="XnlR_reg_dom"/>
</dbReference>
<keyword evidence="2" id="KW-0479">Metal-binding</keyword>
<dbReference type="InterPro" id="IPR036864">
    <property type="entry name" value="Zn2-C6_fun-type_DNA-bd_sf"/>
</dbReference>
<evidence type="ECO:0000256" key="5">
    <source>
        <dbReference type="ARBA" id="ARBA00023125"/>
    </source>
</evidence>
<evidence type="ECO:0000259" key="9">
    <source>
        <dbReference type="PROSITE" id="PS50048"/>
    </source>
</evidence>
<dbReference type="PROSITE" id="PS00463">
    <property type="entry name" value="ZN2_CY6_FUNGAL_1"/>
    <property type="match status" value="1"/>
</dbReference>
<organism evidence="10 11">
    <name type="scientific">Phialocephala subalpina</name>
    <dbReference type="NCBI Taxonomy" id="576137"/>
    <lineage>
        <taxon>Eukaryota</taxon>
        <taxon>Fungi</taxon>
        <taxon>Dikarya</taxon>
        <taxon>Ascomycota</taxon>
        <taxon>Pezizomycotina</taxon>
        <taxon>Leotiomycetes</taxon>
        <taxon>Helotiales</taxon>
        <taxon>Mollisiaceae</taxon>
        <taxon>Phialocephala</taxon>
        <taxon>Phialocephala fortinii species complex</taxon>
    </lineage>
</organism>
<keyword evidence="7" id="KW-0539">Nucleus</keyword>
<dbReference type="InterPro" id="IPR051615">
    <property type="entry name" value="Transcr_Regulatory_Elem"/>
</dbReference>
<feature type="domain" description="Zn(2)-C6 fungal-type" evidence="9">
    <location>
        <begin position="18"/>
        <end position="48"/>
    </location>
</feature>
<keyword evidence="11" id="KW-1185">Reference proteome</keyword>
<evidence type="ECO:0000313" key="10">
    <source>
        <dbReference type="EMBL" id="CZR54053.1"/>
    </source>
</evidence>
<keyword evidence="3" id="KW-0862">Zinc</keyword>
<dbReference type="SMART" id="SM00066">
    <property type="entry name" value="GAL4"/>
    <property type="match status" value="1"/>
</dbReference>
<dbReference type="OrthoDB" id="4161332at2759"/>
<evidence type="ECO:0000256" key="3">
    <source>
        <dbReference type="ARBA" id="ARBA00022833"/>
    </source>
</evidence>
<dbReference type="SUPFAM" id="SSF57701">
    <property type="entry name" value="Zn2/Cys6 DNA-binding domain"/>
    <property type="match status" value="1"/>
</dbReference>
<dbReference type="GO" id="GO:0008270">
    <property type="term" value="F:zinc ion binding"/>
    <property type="evidence" value="ECO:0007669"/>
    <property type="project" value="InterPro"/>
</dbReference>
<dbReference type="PANTHER" id="PTHR31313:SF85">
    <property type="entry name" value="ZN(II)2CYS6 TRANSCRIPTION FACTOR (EUROFUNG)"/>
    <property type="match status" value="1"/>
</dbReference>
<dbReference type="AlphaFoldDB" id="A0A1L7WMR7"/>
<dbReference type="Gene3D" id="4.10.240.10">
    <property type="entry name" value="Zn(2)-C6 fungal-type DNA-binding domain"/>
    <property type="match status" value="1"/>
</dbReference>
<dbReference type="STRING" id="576137.A0A1L7WMR7"/>
<dbReference type="PROSITE" id="PS50048">
    <property type="entry name" value="ZN2_CY6_FUNGAL_2"/>
    <property type="match status" value="1"/>
</dbReference>
<evidence type="ECO:0000256" key="2">
    <source>
        <dbReference type="ARBA" id="ARBA00022723"/>
    </source>
</evidence>
<evidence type="ECO:0000256" key="4">
    <source>
        <dbReference type="ARBA" id="ARBA00023015"/>
    </source>
</evidence>
<evidence type="ECO:0000256" key="8">
    <source>
        <dbReference type="SAM" id="MobiDB-lite"/>
    </source>
</evidence>
<keyword evidence="5" id="KW-0238">DNA-binding</keyword>
<keyword evidence="4" id="KW-0805">Transcription regulation</keyword>
<evidence type="ECO:0000313" key="11">
    <source>
        <dbReference type="Proteomes" id="UP000184330"/>
    </source>
</evidence>
<feature type="region of interest" description="Disordered" evidence="8">
    <location>
        <begin position="135"/>
        <end position="162"/>
    </location>
</feature>
<feature type="region of interest" description="Disordered" evidence="8">
    <location>
        <begin position="70"/>
        <end position="111"/>
    </location>
</feature>
<protein>
    <submittedName>
        <fullName evidence="10">Related to pathway-specific regulatory protein nit-4</fullName>
    </submittedName>
</protein>
<dbReference type="GO" id="GO:0000981">
    <property type="term" value="F:DNA-binding transcription factor activity, RNA polymerase II-specific"/>
    <property type="evidence" value="ECO:0007669"/>
    <property type="project" value="InterPro"/>
</dbReference>
<dbReference type="Proteomes" id="UP000184330">
    <property type="component" value="Unassembled WGS sequence"/>
</dbReference>
<feature type="compositionally biased region" description="Polar residues" evidence="8">
    <location>
        <begin position="135"/>
        <end position="157"/>
    </location>
</feature>
<dbReference type="CDD" id="cd00067">
    <property type="entry name" value="GAL4"/>
    <property type="match status" value="1"/>
</dbReference>